<evidence type="ECO:0000256" key="8">
    <source>
        <dbReference type="SAM" id="MobiDB-lite"/>
    </source>
</evidence>
<protein>
    <recommendedName>
        <fullName evidence="11">Polyhydroxybutyrate depolymerase</fullName>
    </recommendedName>
</protein>
<keyword evidence="10" id="KW-1185">Reference proteome</keyword>
<dbReference type="PANTHER" id="PTHR38050:SF2">
    <property type="entry name" value="FERULOYL ESTERASE C-RELATED"/>
    <property type="match status" value="1"/>
</dbReference>
<evidence type="ECO:0000313" key="10">
    <source>
        <dbReference type="Proteomes" id="UP000565715"/>
    </source>
</evidence>
<keyword evidence="4" id="KW-0732">Signal</keyword>
<evidence type="ECO:0000256" key="4">
    <source>
        <dbReference type="ARBA" id="ARBA00022729"/>
    </source>
</evidence>
<comment type="subcellular location">
    <subcellularLocation>
        <location evidence="1">Secreted</location>
    </subcellularLocation>
</comment>
<evidence type="ECO:0000256" key="1">
    <source>
        <dbReference type="ARBA" id="ARBA00004613"/>
    </source>
</evidence>
<reference evidence="9 10" key="1">
    <citation type="submission" date="2020-04" db="EMBL/GenBank/DDBJ databases">
        <title>MicrobeNet Type strains.</title>
        <authorList>
            <person name="Nicholson A.C."/>
        </authorList>
    </citation>
    <scope>NUCLEOTIDE SEQUENCE [LARGE SCALE GENOMIC DNA]</scope>
    <source>
        <strain evidence="9 10">DSM 45078</strain>
    </source>
</reference>
<dbReference type="InterPro" id="IPR043595">
    <property type="entry name" value="FaeB/C/D"/>
</dbReference>
<evidence type="ECO:0008006" key="11">
    <source>
        <dbReference type="Google" id="ProtNLM"/>
    </source>
</evidence>
<comment type="caution">
    <text evidence="9">The sequence shown here is derived from an EMBL/GenBank/DDBJ whole genome shotgun (WGS) entry which is preliminary data.</text>
</comment>
<dbReference type="GO" id="GO:0045493">
    <property type="term" value="P:xylan catabolic process"/>
    <property type="evidence" value="ECO:0007669"/>
    <property type="project" value="UniProtKB-KW"/>
</dbReference>
<dbReference type="InterPro" id="IPR029058">
    <property type="entry name" value="AB_hydrolase_fold"/>
</dbReference>
<organism evidence="9 10">
    <name type="scientific">Nocardia speluncae</name>
    <dbReference type="NCBI Taxonomy" id="419477"/>
    <lineage>
        <taxon>Bacteria</taxon>
        <taxon>Bacillati</taxon>
        <taxon>Actinomycetota</taxon>
        <taxon>Actinomycetes</taxon>
        <taxon>Mycobacteriales</taxon>
        <taxon>Nocardiaceae</taxon>
        <taxon>Nocardia</taxon>
    </lineage>
</organism>
<dbReference type="SUPFAM" id="SSF53474">
    <property type="entry name" value="alpha/beta-Hydrolases"/>
    <property type="match status" value="1"/>
</dbReference>
<accession>A0A846XAK1</accession>
<evidence type="ECO:0000256" key="6">
    <source>
        <dbReference type="ARBA" id="ARBA00023277"/>
    </source>
</evidence>
<dbReference type="EMBL" id="JAAXOO010000001">
    <property type="protein sequence ID" value="NKY31666.1"/>
    <property type="molecule type" value="Genomic_DNA"/>
</dbReference>
<dbReference type="Gene3D" id="3.40.50.1820">
    <property type="entry name" value="alpha/beta hydrolase"/>
    <property type="match status" value="1"/>
</dbReference>
<dbReference type="Proteomes" id="UP000565715">
    <property type="component" value="Unassembled WGS sequence"/>
</dbReference>
<keyword evidence="5" id="KW-0378">Hydrolase</keyword>
<evidence type="ECO:0000313" key="9">
    <source>
        <dbReference type="EMBL" id="NKY31666.1"/>
    </source>
</evidence>
<dbReference type="GO" id="GO:0005576">
    <property type="term" value="C:extracellular region"/>
    <property type="evidence" value="ECO:0007669"/>
    <property type="project" value="UniProtKB-SubCell"/>
</dbReference>
<evidence type="ECO:0000256" key="7">
    <source>
        <dbReference type="ARBA" id="ARBA00023326"/>
    </source>
</evidence>
<gene>
    <name evidence="9" type="ORF">HGA13_01060</name>
</gene>
<keyword evidence="3" id="KW-0858">Xylan degradation</keyword>
<proteinExistence type="predicted"/>
<dbReference type="RefSeq" id="WP_068035186.1">
    <property type="nucleotide sequence ID" value="NZ_JAAXOO010000001.1"/>
</dbReference>
<dbReference type="AlphaFoldDB" id="A0A846XAK1"/>
<keyword evidence="2" id="KW-0964">Secreted</keyword>
<dbReference type="PANTHER" id="PTHR38050">
    <property type="match status" value="1"/>
</dbReference>
<dbReference type="GO" id="GO:0030600">
    <property type="term" value="F:feruloyl esterase activity"/>
    <property type="evidence" value="ECO:0007669"/>
    <property type="project" value="InterPro"/>
</dbReference>
<evidence type="ECO:0000256" key="2">
    <source>
        <dbReference type="ARBA" id="ARBA00022525"/>
    </source>
</evidence>
<evidence type="ECO:0000256" key="3">
    <source>
        <dbReference type="ARBA" id="ARBA00022651"/>
    </source>
</evidence>
<name>A0A846XAK1_9NOCA</name>
<keyword evidence="6" id="KW-0119">Carbohydrate metabolism</keyword>
<feature type="region of interest" description="Disordered" evidence="8">
    <location>
        <begin position="238"/>
        <end position="263"/>
    </location>
</feature>
<sequence>MKGNTVSARPGPTVKPGCARPGRSVRALGIAAAIVAALLPSGLIAGVANADGAATPSPGCTATPIAPGNSVERFAAAGRSGTYIQDVPADAAGPRPVVLDLHGYLEPAWIAHASSGFGEYGATHGFVTVTPQLDDPGPPRWNFQPGSADIDWIDRLIDHVESTLCVDTRRVFVTGLSMGAFTTSALACRLSDRVAAIAPVAGVQDFPWCNTSRPVPVIAFHGTADPIVAYTGGTGPNARLLPSPDGTGSSVGTGRDGPAVDGPGPASVPEAVAGWARRNGCGTVPDRQQIAPDVYRESYPCSADAGVELYSIQGGGHVWPGNTAVPFPEIFVGGNTTSINATQLIWDFFESHPLPE</sequence>
<evidence type="ECO:0000256" key="5">
    <source>
        <dbReference type="ARBA" id="ARBA00022801"/>
    </source>
</evidence>
<keyword evidence="7" id="KW-0624">Polysaccharide degradation</keyword>